<evidence type="ECO:0000313" key="11">
    <source>
        <dbReference type="EMBL" id="MBW7571497.1"/>
    </source>
</evidence>
<feature type="binding site" evidence="10">
    <location>
        <position position="166"/>
    </location>
    <ligand>
        <name>Mn(2+)</name>
        <dbReference type="ChEBI" id="CHEBI:29035"/>
    </ligand>
</feature>
<dbReference type="InterPro" id="IPR042211">
    <property type="entry name" value="CRISPR-assoc_Cas1_N"/>
</dbReference>
<dbReference type="CDD" id="cd09721">
    <property type="entry name" value="Cas1_I-C"/>
    <property type="match status" value="1"/>
</dbReference>
<dbReference type="Pfam" id="PF01867">
    <property type="entry name" value="Cas_Cas1"/>
    <property type="match status" value="1"/>
</dbReference>
<dbReference type="GO" id="GO:0004519">
    <property type="term" value="F:endonuclease activity"/>
    <property type="evidence" value="ECO:0007669"/>
    <property type="project" value="UniProtKB-KW"/>
</dbReference>
<comment type="cofactor">
    <cofactor evidence="10">
        <name>Mg(2+)</name>
        <dbReference type="ChEBI" id="CHEBI:18420"/>
    </cofactor>
    <cofactor evidence="10">
        <name>Mn(2+)</name>
        <dbReference type="ChEBI" id="CHEBI:29035"/>
    </cofactor>
</comment>
<evidence type="ECO:0000256" key="6">
    <source>
        <dbReference type="ARBA" id="ARBA00023118"/>
    </source>
</evidence>
<feature type="binding site" evidence="10">
    <location>
        <position position="249"/>
    </location>
    <ligand>
        <name>Mn(2+)</name>
        <dbReference type="ChEBI" id="CHEBI:29035"/>
    </ligand>
</feature>
<dbReference type="InterPro" id="IPR042206">
    <property type="entry name" value="CRISPR-assoc_Cas1_C"/>
</dbReference>
<dbReference type="InterPro" id="IPR002729">
    <property type="entry name" value="CRISPR-assoc_Cas1"/>
</dbReference>
<proteinExistence type="inferred from homology"/>
<dbReference type="Proteomes" id="UP000719942">
    <property type="component" value="Unassembled WGS sequence"/>
</dbReference>
<keyword evidence="4 10" id="KW-0378">Hydrolase</keyword>
<evidence type="ECO:0000256" key="7">
    <source>
        <dbReference type="ARBA" id="ARBA00023125"/>
    </source>
</evidence>
<dbReference type="EC" id="3.1.-.-" evidence="10"/>
<dbReference type="InterPro" id="IPR019856">
    <property type="entry name" value="CRISPR-assoc_Cas1_DVULG"/>
</dbReference>
<evidence type="ECO:0000313" key="12">
    <source>
        <dbReference type="Proteomes" id="UP000719942"/>
    </source>
</evidence>
<keyword evidence="5 10" id="KW-0460">Magnesium</keyword>
<reference evidence="11 12" key="1">
    <citation type="submission" date="2021-03" db="EMBL/GenBank/DDBJ databases">
        <title>Caproiciproducens sp. nov. isolated from feces of cow.</title>
        <authorList>
            <person name="Choi J.-Y."/>
        </authorList>
    </citation>
    <scope>NUCLEOTIDE SEQUENCE [LARGE SCALE GENOMIC DNA]</scope>
    <source>
        <strain evidence="11 12">AGMB10547</strain>
    </source>
</reference>
<keyword evidence="1 10" id="KW-0540">Nuclease</keyword>
<dbReference type="EMBL" id="JAGFNZ010000001">
    <property type="protein sequence ID" value="MBW7571497.1"/>
    <property type="molecule type" value="Genomic_DNA"/>
</dbReference>
<dbReference type="NCBIfam" id="TIGR03640">
    <property type="entry name" value="cas1_DVULG"/>
    <property type="match status" value="1"/>
</dbReference>
<keyword evidence="2 10" id="KW-0479">Metal-binding</keyword>
<keyword evidence="6 10" id="KW-0051">Antiviral defense</keyword>
<protein>
    <recommendedName>
        <fullName evidence="10">CRISPR-associated endonuclease Cas1</fullName>
        <ecNumber evidence="10">3.1.-.-</ecNumber>
    </recommendedName>
</protein>
<organism evidence="11 12">
    <name type="scientific">Caproiciproducens faecalis</name>
    <dbReference type="NCBI Taxonomy" id="2820301"/>
    <lineage>
        <taxon>Bacteria</taxon>
        <taxon>Bacillati</taxon>
        <taxon>Bacillota</taxon>
        <taxon>Clostridia</taxon>
        <taxon>Eubacteriales</taxon>
        <taxon>Acutalibacteraceae</taxon>
        <taxon>Caproiciproducens</taxon>
    </lineage>
</organism>
<evidence type="ECO:0000256" key="8">
    <source>
        <dbReference type="ARBA" id="ARBA00023211"/>
    </source>
</evidence>
<name>A0ABS7DJL8_9FIRM</name>
<evidence type="ECO:0000256" key="4">
    <source>
        <dbReference type="ARBA" id="ARBA00022801"/>
    </source>
</evidence>
<comment type="function">
    <text evidence="10">CRISPR (clustered regularly interspaced short palindromic repeat), is an adaptive immune system that provides protection against mobile genetic elements (viruses, transposable elements and conjugative plasmids). CRISPR clusters contain spacers, sequences complementary to antecedent mobile elements, and target invading nucleic acids. CRISPR clusters are transcribed and processed into CRISPR RNA (crRNA). Acts as a dsDNA endonuclease. Involved in the integration of spacer DNA into the CRISPR cassette.</text>
</comment>
<evidence type="ECO:0000256" key="1">
    <source>
        <dbReference type="ARBA" id="ARBA00022722"/>
    </source>
</evidence>
<dbReference type="Gene3D" id="1.20.120.920">
    <property type="entry name" value="CRISPR-associated endonuclease Cas1, C-terminal domain"/>
    <property type="match status" value="1"/>
</dbReference>
<feature type="binding site" evidence="10">
    <location>
        <position position="234"/>
    </location>
    <ligand>
        <name>Mn(2+)</name>
        <dbReference type="ChEBI" id="CHEBI:29035"/>
    </ligand>
</feature>
<dbReference type="InterPro" id="IPR050646">
    <property type="entry name" value="Cas1"/>
</dbReference>
<keyword evidence="8 10" id="KW-0464">Manganese</keyword>
<dbReference type="PANTHER" id="PTHR34353:SF2">
    <property type="entry name" value="CRISPR-ASSOCIATED ENDONUCLEASE CAS1 1"/>
    <property type="match status" value="1"/>
</dbReference>
<comment type="caution">
    <text evidence="11">The sequence shown here is derived from an EMBL/GenBank/DDBJ whole genome shotgun (WGS) entry which is preliminary data.</text>
</comment>
<keyword evidence="7 10" id="KW-0238">DNA-binding</keyword>
<evidence type="ECO:0000256" key="10">
    <source>
        <dbReference type="HAMAP-Rule" id="MF_01470"/>
    </source>
</evidence>
<accession>A0ABS7DJL8</accession>
<dbReference type="HAMAP" id="MF_01470">
    <property type="entry name" value="Cas1"/>
    <property type="match status" value="1"/>
</dbReference>
<evidence type="ECO:0000256" key="5">
    <source>
        <dbReference type="ARBA" id="ARBA00022842"/>
    </source>
</evidence>
<evidence type="ECO:0000256" key="9">
    <source>
        <dbReference type="ARBA" id="ARBA00038592"/>
    </source>
</evidence>
<evidence type="ECO:0000256" key="3">
    <source>
        <dbReference type="ARBA" id="ARBA00022759"/>
    </source>
</evidence>
<gene>
    <name evidence="11" type="primary">cas1c</name>
    <name evidence="10" type="synonym">cas1</name>
    <name evidence="11" type="ORF">J5W02_01610</name>
</gene>
<keyword evidence="3 10" id="KW-0255">Endonuclease</keyword>
<evidence type="ECO:0000256" key="2">
    <source>
        <dbReference type="ARBA" id="ARBA00022723"/>
    </source>
</evidence>
<dbReference type="RefSeq" id="WP_219963905.1">
    <property type="nucleotide sequence ID" value="NZ_JAGFNZ010000001.1"/>
</dbReference>
<keyword evidence="12" id="KW-1185">Reference proteome</keyword>
<dbReference type="NCBIfam" id="TIGR00287">
    <property type="entry name" value="cas1"/>
    <property type="match status" value="1"/>
</dbReference>
<comment type="similarity">
    <text evidence="10">Belongs to the CRISPR-associated endonuclease Cas1 family.</text>
</comment>
<dbReference type="PANTHER" id="PTHR34353">
    <property type="entry name" value="CRISPR-ASSOCIATED ENDONUCLEASE CAS1 1"/>
    <property type="match status" value="1"/>
</dbReference>
<comment type="subunit">
    <text evidence="9 10">Homodimer, forms a heterotetramer with a Cas2 homodimer.</text>
</comment>
<dbReference type="Gene3D" id="3.100.10.20">
    <property type="entry name" value="CRISPR-associated endonuclease Cas1, N-terminal domain"/>
    <property type="match status" value="1"/>
</dbReference>
<sequence>MKKLLNTLYVTTENTYLALDGENVVIQSDGNTLGRLPLHMIDGIMAFGYIGASPALMGKCAEMNKSLVFLKSSGRFLAKVTGKSYGNILLRREQYRICDNEERSLTIAKNIISAKIANCNTVLSRAVRDHAMRIDTDKFAQVGGVLQSGKVKSYHAQSADSLRGIEGECANLYFSVFDAMILQQKDDFFYHARSRRPPMDNVNAMLSFSYSLLTSMCVSALEAVGLDAYAGVYHTERPGRCSLALDMLEEFRACFADRFVLTTINKRSICGKDFVEKESGGILLTDDGRKKFLSLWQQKKQEEIMHPFLQEKVEWGLLPYVQAMLLAKYVRGDIDEYPPFIWR</sequence>